<dbReference type="InterPro" id="IPR053953">
    <property type="entry name" value="NirdL-like_HTH"/>
</dbReference>
<evidence type="ECO:0000256" key="3">
    <source>
        <dbReference type="ARBA" id="ARBA00023457"/>
    </source>
</evidence>
<dbReference type="PANTHER" id="PTHR43413:SF1">
    <property type="entry name" value="SIROHEME DECARBOXYLASE NIRL SUBUNIT"/>
    <property type="match status" value="1"/>
</dbReference>
<evidence type="ECO:0000256" key="1">
    <source>
        <dbReference type="ARBA" id="ARBA00023239"/>
    </source>
</evidence>
<organism evidence="10 11">
    <name type="scientific">Marinobacter xestospongiae</name>
    <dbReference type="NCBI Taxonomy" id="994319"/>
    <lineage>
        <taxon>Bacteria</taxon>
        <taxon>Pseudomonadati</taxon>
        <taxon>Pseudomonadota</taxon>
        <taxon>Gammaproteobacteria</taxon>
        <taxon>Pseudomonadales</taxon>
        <taxon>Marinobacteraceae</taxon>
        <taxon>Marinobacter</taxon>
    </lineage>
</organism>
<keyword evidence="1" id="KW-0456">Lyase</keyword>
<protein>
    <recommendedName>
        <fullName evidence="5">siroheme decarboxylase</fullName>
        <ecNumber evidence="5">4.1.1.111</ecNumber>
    </recommendedName>
</protein>
<evidence type="ECO:0000313" key="11">
    <source>
        <dbReference type="Proteomes" id="UP001269819"/>
    </source>
</evidence>
<evidence type="ECO:0000256" key="5">
    <source>
        <dbReference type="ARBA" id="ARBA00023471"/>
    </source>
</evidence>
<comment type="catalytic activity">
    <reaction evidence="7">
        <text>siroheme + 2 H(+) = 12,18-didecarboxysiroheme + 2 CO2</text>
        <dbReference type="Rhea" id="RHEA:19093"/>
        <dbReference type="ChEBI" id="CHEBI:15378"/>
        <dbReference type="ChEBI" id="CHEBI:16526"/>
        <dbReference type="ChEBI" id="CHEBI:60052"/>
        <dbReference type="ChEBI" id="CHEBI:140497"/>
        <dbReference type="EC" id="4.1.1.111"/>
    </reaction>
</comment>
<dbReference type="InterPro" id="IPR040523">
    <property type="entry name" value="AsnC_trans_reg2"/>
</dbReference>
<feature type="domain" description="Siroheme decarboxylase AsnC-like ligand binding" evidence="8">
    <location>
        <begin position="65"/>
        <end position="151"/>
    </location>
</feature>
<evidence type="ECO:0000259" key="8">
    <source>
        <dbReference type="Pfam" id="PF17805"/>
    </source>
</evidence>
<dbReference type="Gene3D" id="3.30.70.3460">
    <property type="match status" value="1"/>
</dbReference>
<comment type="function">
    <text evidence="6">Involved in heme d1 biosynthesis. Catalyzes the decarboxylation of siroheme into didecarboxysiroheme.</text>
</comment>
<dbReference type="Pfam" id="PF17805">
    <property type="entry name" value="AsnC_trans_reg2"/>
    <property type="match status" value="1"/>
</dbReference>
<comment type="caution">
    <text evidence="10">The sequence shown here is derived from an EMBL/GenBank/DDBJ whole genome shotgun (WGS) entry which is preliminary data.</text>
</comment>
<comment type="subunit">
    <text evidence="4">Probably forms a complex composed of NirD, NirL, NirG and NirH. All proteins are required for the total conversion of siroheme to didecarboxysiroheme.</text>
</comment>
<evidence type="ECO:0000313" key="10">
    <source>
        <dbReference type="EMBL" id="MDV2080080.1"/>
    </source>
</evidence>
<comment type="similarity">
    <text evidence="3">Belongs to the Ahb/Nir family.</text>
</comment>
<evidence type="ECO:0000256" key="4">
    <source>
        <dbReference type="ARBA" id="ARBA00023465"/>
    </source>
</evidence>
<evidence type="ECO:0000259" key="9">
    <source>
        <dbReference type="Pfam" id="PF22451"/>
    </source>
</evidence>
<dbReference type="PANTHER" id="PTHR43413">
    <property type="entry name" value="TRANSCRIPTIONAL REGULATOR, ASNC FAMILY"/>
    <property type="match status" value="1"/>
</dbReference>
<dbReference type="Pfam" id="PF22451">
    <property type="entry name" value="NirdL-like_HTH"/>
    <property type="match status" value="1"/>
</dbReference>
<evidence type="ECO:0000256" key="7">
    <source>
        <dbReference type="ARBA" id="ARBA00048470"/>
    </source>
</evidence>
<keyword evidence="11" id="KW-1185">Reference proteome</keyword>
<comment type="pathway">
    <text evidence="2">Porphyrin-containing compound metabolism.</text>
</comment>
<dbReference type="Proteomes" id="UP001269819">
    <property type="component" value="Unassembled WGS sequence"/>
</dbReference>
<dbReference type="InterPro" id="IPR050684">
    <property type="entry name" value="HTH-Siroheme_Decarb"/>
</dbReference>
<feature type="domain" description="Siroheme decarboxylase NirL-like HTH" evidence="9">
    <location>
        <begin position="14"/>
        <end position="54"/>
    </location>
</feature>
<evidence type="ECO:0000256" key="6">
    <source>
        <dbReference type="ARBA" id="ARBA00045291"/>
    </source>
</evidence>
<dbReference type="RefSeq" id="WP_316974534.1">
    <property type="nucleotide sequence ID" value="NZ_JAWIIJ010000011.1"/>
</dbReference>
<dbReference type="EMBL" id="JAWIIJ010000011">
    <property type="protein sequence ID" value="MDV2080080.1"/>
    <property type="molecule type" value="Genomic_DNA"/>
</dbReference>
<name>A0ABU3W0L0_9GAMM</name>
<dbReference type="EC" id="4.1.1.111" evidence="5"/>
<proteinExistence type="inferred from homology"/>
<evidence type="ECO:0000256" key="2">
    <source>
        <dbReference type="ARBA" id="ARBA00023444"/>
    </source>
</evidence>
<reference evidence="10 11" key="1">
    <citation type="submission" date="2023-10" db="EMBL/GenBank/DDBJ databases">
        <title>Characteristics and mechanism of a salt-tolerant marine origin heterotrophic nitrifying- aerobic denitrifying bacteria Marinobacter xestospongiae HN1.</title>
        <authorList>
            <person name="Qi R."/>
        </authorList>
    </citation>
    <scope>NUCLEOTIDE SEQUENCE [LARGE SCALE GENOMIC DNA]</scope>
    <source>
        <strain evidence="10 11">HN1</strain>
    </source>
</reference>
<accession>A0ABU3W0L0</accession>
<gene>
    <name evidence="10" type="ORF">RYS15_15450</name>
</gene>
<sequence>MALTEHQQQTLRQLLEQGLPLHPRPWQVLAETVGAEATELLAQARQWQHQGLFRRFGLVVRHRALGYRANAMLVLDVPDHQVTLAGESLARSSGVNLCYQRPRRPNWRYNLFCMIHGQERTRVVALVQELLRQHRLDDCDHRLLFSLKAFKQCGGRFVAPEANR</sequence>